<dbReference type="GO" id="GO:0042597">
    <property type="term" value="C:periplasmic space"/>
    <property type="evidence" value="ECO:0007669"/>
    <property type="project" value="UniProtKB-SubCell"/>
</dbReference>
<keyword evidence="5" id="KW-0574">Periplasm</keyword>
<feature type="domain" description="Cytochrome c" evidence="10">
    <location>
        <begin position="202"/>
        <end position="313"/>
    </location>
</feature>
<feature type="binding site" description="covalent" evidence="8">
    <location>
        <position position="74"/>
    </location>
    <ligand>
        <name>heme c</name>
        <dbReference type="ChEBI" id="CHEBI:61717"/>
        <label>1</label>
    </ligand>
</feature>
<evidence type="ECO:0000313" key="12">
    <source>
        <dbReference type="EMBL" id="KAA9028988.1"/>
    </source>
</evidence>
<evidence type="ECO:0000313" key="13">
    <source>
        <dbReference type="Proteomes" id="UP000325933"/>
    </source>
</evidence>
<comment type="subcellular location">
    <subcellularLocation>
        <location evidence="1">Periplasm</location>
    </subcellularLocation>
</comment>
<dbReference type="GO" id="GO:0046872">
    <property type="term" value="F:metal ion binding"/>
    <property type="evidence" value="ECO:0007669"/>
    <property type="project" value="UniProtKB-KW"/>
</dbReference>
<sequence length="335" mass="35115">MRAGIAAIVGITWVLATGGVAGQPSWRWPHLPAGIAAPTVPIDNGMNAAKVALGRRLFYDRALSRDGSMACADCHQQSHGFSDGQPTHVGVTGDMGVRNVPGLTNLAWRSGFTWTEAGITSLEAQAMVPMTGTKPVEMGMAGYEAQLTQRLNADPCYRLLFLRAFPKAPDGANYVRVTQALGAFQRTMISFGSPHDRGMLTPLAQKGAAQFAAAGCATCHSGPDLTDGQVHYVGTAALGEADGSLYGGKPLPPGFEPPPEQFRTPSLRNVAMTGPWLHDGQSPSMDAAIRRHAAAQLAGVDMSALLAFLDSLTDPDFLTNKDLGPPPAGCPVNVG</sequence>
<evidence type="ECO:0000313" key="11">
    <source>
        <dbReference type="EMBL" id="KAA9016417.1"/>
    </source>
</evidence>
<dbReference type="InterPro" id="IPR004852">
    <property type="entry name" value="Di-haem_cyt_c_peroxidsae"/>
</dbReference>
<dbReference type="PROSITE" id="PS51007">
    <property type="entry name" value="CYTC"/>
    <property type="match status" value="1"/>
</dbReference>
<organism evidence="12 13">
    <name type="scientific">Sphingobium limneticum</name>
    <dbReference type="NCBI Taxonomy" id="1007511"/>
    <lineage>
        <taxon>Bacteria</taxon>
        <taxon>Pseudomonadati</taxon>
        <taxon>Pseudomonadota</taxon>
        <taxon>Alphaproteobacteria</taxon>
        <taxon>Sphingomonadales</taxon>
        <taxon>Sphingomonadaceae</taxon>
        <taxon>Sphingobium</taxon>
    </lineage>
</organism>
<evidence type="ECO:0000313" key="14">
    <source>
        <dbReference type="Proteomes" id="UP000326364"/>
    </source>
</evidence>
<evidence type="ECO:0000259" key="10">
    <source>
        <dbReference type="PROSITE" id="PS51007"/>
    </source>
</evidence>
<feature type="binding site" description="axial binding residue" evidence="9">
    <location>
        <position position="75"/>
    </location>
    <ligand>
        <name>heme c</name>
        <dbReference type="ChEBI" id="CHEBI:61717"/>
        <label>1</label>
    </ligand>
    <ligandPart>
        <name>Fe</name>
        <dbReference type="ChEBI" id="CHEBI:18248"/>
    </ligandPart>
</feature>
<evidence type="ECO:0000256" key="7">
    <source>
        <dbReference type="ARBA" id="ARBA00023004"/>
    </source>
</evidence>
<evidence type="ECO:0000256" key="4">
    <source>
        <dbReference type="ARBA" id="ARBA00022729"/>
    </source>
</evidence>
<dbReference type="AlphaFoldDB" id="A0A5J5I0H8"/>
<dbReference type="Gene3D" id="1.10.760.10">
    <property type="entry name" value="Cytochrome c-like domain"/>
    <property type="match status" value="2"/>
</dbReference>
<gene>
    <name evidence="12" type="ORF">F4U95_13795</name>
    <name evidence="11" type="ORF">F4U96_12665</name>
</gene>
<feature type="binding site" description="covalent" evidence="8">
    <location>
        <position position="71"/>
    </location>
    <ligand>
        <name>heme c</name>
        <dbReference type="ChEBI" id="CHEBI:61717"/>
        <label>1</label>
    </ligand>
</feature>
<dbReference type="GO" id="GO:0009055">
    <property type="term" value="F:electron transfer activity"/>
    <property type="evidence" value="ECO:0007669"/>
    <property type="project" value="InterPro"/>
</dbReference>
<dbReference type="EMBL" id="VYQA01000009">
    <property type="protein sequence ID" value="KAA9028988.1"/>
    <property type="molecule type" value="Genomic_DNA"/>
</dbReference>
<protein>
    <submittedName>
        <fullName evidence="12">Cytochrome-c peroxidase</fullName>
    </submittedName>
</protein>
<keyword evidence="4" id="KW-0732">Signal</keyword>
<proteinExistence type="predicted"/>
<keyword evidence="2 8" id="KW-0349">Heme</keyword>
<dbReference type="PIRSF" id="PIRSF000294">
    <property type="entry name" value="Cytochrome-c_peroxidase"/>
    <property type="match status" value="1"/>
</dbReference>
<dbReference type="Proteomes" id="UP000325933">
    <property type="component" value="Unassembled WGS sequence"/>
</dbReference>
<feature type="binding site" description="covalent" evidence="8">
    <location>
        <position position="216"/>
    </location>
    <ligand>
        <name>heme c</name>
        <dbReference type="ChEBI" id="CHEBI:61717"/>
        <label>2</label>
    </ligand>
</feature>
<dbReference type="RefSeq" id="WP_150426068.1">
    <property type="nucleotide sequence ID" value="NZ_VYQA01000009.1"/>
</dbReference>
<dbReference type="GO" id="GO:0020037">
    <property type="term" value="F:heme binding"/>
    <property type="evidence" value="ECO:0007669"/>
    <property type="project" value="InterPro"/>
</dbReference>
<dbReference type="PANTHER" id="PTHR30600">
    <property type="entry name" value="CYTOCHROME C PEROXIDASE-RELATED"/>
    <property type="match status" value="1"/>
</dbReference>
<reference evidence="13 14" key="1">
    <citation type="submission" date="2019-09" db="EMBL/GenBank/DDBJ databases">
        <authorList>
            <person name="Feng G."/>
        </authorList>
    </citation>
    <scope>NUCLEOTIDE SEQUENCE [LARGE SCALE GENOMIC DNA]</scope>
    <source>
        <strain evidence="12 13">KACC 19283</strain>
        <strain evidence="11 14">KACC 19284</strain>
    </source>
</reference>
<dbReference type="Pfam" id="PF03150">
    <property type="entry name" value="CCP_MauG"/>
    <property type="match status" value="1"/>
</dbReference>
<dbReference type="InterPro" id="IPR051395">
    <property type="entry name" value="Cytochrome_c_Peroxidase/MauG"/>
</dbReference>
<dbReference type="InterPro" id="IPR026259">
    <property type="entry name" value="MauG/Cytc_peroxidase"/>
</dbReference>
<dbReference type="InterPro" id="IPR036909">
    <property type="entry name" value="Cyt_c-like_dom_sf"/>
</dbReference>
<evidence type="ECO:0000256" key="2">
    <source>
        <dbReference type="ARBA" id="ARBA00022617"/>
    </source>
</evidence>
<name>A0A5J5I0H8_9SPHN</name>
<keyword evidence="12" id="KW-0575">Peroxidase</keyword>
<keyword evidence="7 9" id="KW-0408">Iron</keyword>
<keyword evidence="3 9" id="KW-0479">Metal-binding</keyword>
<evidence type="ECO:0000256" key="6">
    <source>
        <dbReference type="ARBA" id="ARBA00023002"/>
    </source>
</evidence>
<dbReference type="PANTHER" id="PTHR30600:SF14">
    <property type="entry name" value="CYTOCHROME C PEROXIDASE"/>
    <property type="match status" value="1"/>
</dbReference>
<evidence type="ECO:0000256" key="9">
    <source>
        <dbReference type="PIRSR" id="PIRSR000294-2"/>
    </source>
</evidence>
<dbReference type="EMBL" id="VYQB01000008">
    <property type="protein sequence ID" value="KAA9016417.1"/>
    <property type="molecule type" value="Genomic_DNA"/>
</dbReference>
<evidence type="ECO:0000256" key="3">
    <source>
        <dbReference type="ARBA" id="ARBA00022723"/>
    </source>
</evidence>
<comment type="caution">
    <text evidence="12">The sequence shown here is derived from an EMBL/GenBank/DDBJ whole genome shotgun (WGS) entry which is preliminary data.</text>
</comment>
<dbReference type="GO" id="GO:0004130">
    <property type="term" value="F:cytochrome-c peroxidase activity"/>
    <property type="evidence" value="ECO:0007669"/>
    <property type="project" value="TreeGrafter"/>
</dbReference>
<keyword evidence="14" id="KW-1185">Reference proteome</keyword>
<evidence type="ECO:0000256" key="5">
    <source>
        <dbReference type="ARBA" id="ARBA00022764"/>
    </source>
</evidence>
<dbReference type="Proteomes" id="UP000326364">
    <property type="component" value="Unassembled WGS sequence"/>
</dbReference>
<dbReference type="InterPro" id="IPR009056">
    <property type="entry name" value="Cyt_c-like_dom"/>
</dbReference>
<evidence type="ECO:0000256" key="1">
    <source>
        <dbReference type="ARBA" id="ARBA00004418"/>
    </source>
</evidence>
<keyword evidence="6" id="KW-0560">Oxidoreductase</keyword>
<feature type="binding site" description="covalent" evidence="8">
    <location>
        <position position="219"/>
    </location>
    <ligand>
        <name>heme c</name>
        <dbReference type="ChEBI" id="CHEBI:61717"/>
        <label>2</label>
    </ligand>
</feature>
<dbReference type="SUPFAM" id="SSF46626">
    <property type="entry name" value="Cytochrome c"/>
    <property type="match status" value="2"/>
</dbReference>
<feature type="binding site" description="axial binding residue" evidence="9">
    <location>
        <position position="220"/>
    </location>
    <ligand>
        <name>heme c</name>
        <dbReference type="ChEBI" id="CHEBI:61717"/>
        <label>2</label>
    </ligand>
    <ligandPart>
        <name>Fe</name>
        <dbReference type="ChEBI" id="CHEBI:18248"/>
    </ligandPart>
</feature>
<accession>A0A5J5I0H8</accession>
<comment type="PTM">
    <text evidence="8">Binds 2 heme groups per subunit.</text>
</comment>
<evidence type="ECO:0000256" key="8">
    <source>
        <dbReference type="PIRSR" id="PIRSR000294-1"/>
    </source>
</evidence>
<comment type="cofactor">
    <cofactor evidence="8">
        <name>heme</name>
        <dbReference type="ChEBI" id="CHEBI:30413"/>
    </cofactor>
    <text evidence="8">Binds 2 heme groups.</text>
</comment>